<reference evidence="1" key="1">
    <citation type="submission" date="2019-11" db="EMBL/GenBank/DDBJ databases">
        <title>Nori genome reveals adaptations in red seaweeds to the harsh intertidal environment.</title>
        <authorList>
            <person name="Wang D."/>
            <person name="Mao Y."/>
        </authorList>
    </citation>
    <scope>NUCLEOTIDE SEQUENCE</scope>
    <source>
        <tissue evidence="1">Gametophyte</tissue>
    </source>
</reference>
<name>A0ACC3BR43_PYRYE</name>
<accession>A0ACC3BR43</accession>
<sequence>MTQESMRKSPLACGAGGPQASAPPPLRDGALAVDLPPSPLLGRWRGGLGSLRGCTPILANKAAASLQPPGEWSRSAVEAWRMKPGEWRRDWRRGGESAGIGGSHSATVGRGGGGGGGRWCWARGDVFVTGDARRCGRGGRGGGWWAGGRFGGGEARELVQMEILASAAVSASTRRTQRSLLETTL</sequence>
<gene>
    <name evidence="1" type="ORF">I4F81_002584</name>
</gene>
<comment type="caution">
    <text evidence="1">The sequence shown here is derived from an EMBL/GenBank/DDBJ whole genome shotgun (WGS) entry which is preliminary data.</text>
</comment>
<evidence type="ECO:0000313" key="1">
    <source>
        <dbReference type="EMBL" id="KAK1859992.1"/>
    </source>
</evidence>
<keyword evidence="2" id="KW-1185">Reference proteome</keyword>
<dbReference type="EMBL" id="CM020618">
    <property type="protein sequence ID" value="KAK1859992.1"/>
    <property type="molecule type" value="Genomic_DNA"/>
</dbReference>
<evidence type="ECO:0000313" key="2">
    <source>
        <dbReference type="Proteomes" id="UP000798662"/>
    </source>
</evidence>
<organism evidence="1 2">
    <name type="scientific">Pyropia yezoensis</name>
    <name type="common">Susabi-nori</name>
    <name type="synonym">Porphyra yezoensis</name>
    <dbReference type="NCBI Taxonomy" id="2788"/>
    <lineage>
        <taxon>Eukaryota</taxon>
        <taxon>Rhodophyta</taxon>
        <taxon>Bangiophyceae</taxon>
        <taxon>Bangiales</taxon>
        <taxon>Bangiaceae</taxon>
        <taxon>Pyropia</taxon>
    </lineage>
</organism>
<dbReference type="Proteomes" id="UP000798662">
    <property type="component" value="Chromosome 1"/>
</dbReference>
<protein>
    <submittedName>
        <fullName evidence="1">Uncharacterized protein</fullName>
    </submittedName>
</protein>
<proteinExistence type="predicted"/>